<accession>A0A0S4KID0</accession>
<feature type="region of interest" description="Disordered" evidence="1">
    <location>
        <begin position="1"/>
        <end position="24"/>
    </location>
</feature>
<reference evidence="3" key="1">
    <citation type="submission" date="2015-09" db="EMBL/GenBank/DDBJ databases">
        <authorList>
            <consortium name="Pathogen Informatics"/>
        </authorList>
    </citation>
    <scope>NUCLEOTIDE SEQUENCE [LARGE SCALE GENOMIC DNA]</scope>
    <source>
        <strain evidence="3">Lake Konstanz</strain>
    </source>
</reference>
<feature type="non-terminal residue" evidence="2">
    <location>
        <position position="187"/>
    </location>
</feature>
<dbReference type="EMBL" id="CYKH01000768">
    <property type="protein sequence ID" value="CUI14201.1"/>
    <property type="molecule type" value="Genomic_DNA"/>
</dbReference>
<evidence type="ECO:0000256" key="1">
    <source>
        <dbReference type="SAM" id="MobiDB-lite"/>
    </source>
</evidence>
<feature type="non-terminal residue" evidence="2">
    <location>
        <position position="1"/>
    </location>
</feature>
<proteinExistence type="predicted"/>
<protein>
    <submittedName>
        <fullName evidence="2">Uncharacterized protein</fullName>
    </submittedName>
</protein>
<dbReference type="AlphaFoldDB" id="A0A0S4KID0"/>
<name>A0A0S4KID0_BODSA</name>
<evidence type="ECO:0000313" key="2">
    <source>
        <dbReference type="EMBL" id="CUI14201.1"/>
    </source>
</evidence>
<sequence>IKPRRPQVRHARHAPSTRHAPQAHATCTALHDTKTNLSEHNVRQTTLHDTKTNLSEHNVRQTALQDTKTNLSEHNVRQTALYDTKTNLSKHNVRQPLAEPPCCAESDCKCRGRVNTALHRPTLCHLLCLNHFRFPCCCGDTETNHLVTMLVEQLHKHGKEETVDIVCLCEKRCADGFLFLKLIDEGG</sequence>
<keyword evidence="3" id="KW-1185">Reference proteome</keyword>
<feature type="compositionally biased region" description="Basic residues" evidence="1">
    <location>
        <begin position="1"/>
        <end position="16"/>
    </location>
</feature>
<dbReference type="VEuPathDB" id="TriTrypDB:BSAL_78315"/>
<gene>
    <name evidence="2" type="ORF">BSAL_78315</name>
</gene>
<evidence type="ECO:0000313" key="3">
    <source>
        <dbReference type="Proteomes" id="UP000051952"/>
    </source>
</evidence>
<dbReference type="Proteomes" id="UP000051952">
    <property type="component" value="Unassembled WGS sequence"/>
</dbReference>
<organism evidence="2 3">
    <name type="scientific">Bodo saltans</name>
    <name type="common">Flagellated protozoan</name>
    <dbReference type="NCBI Taxonomy" id="75058"/>
    <lineage>
        <taxon>Eukaryota</taxon>
        <taxon>Discoba</taxon>
        <taxon>Euglenozoa</taxon>
        <taxon>Kinetoplastea</taxon>
        <taxon>Metakinetoplastina</taxon>
        <taxon>Eubodonida</taxon>
        <taxon>Bodonidae</taxon>
        <taxon>Bodo</taxon>
    </lineage>
</organism>